<keyword evidence="6 10" id="KW-0157">Chromophore</keyword>
<feature type="binding site" evidence="8">
    <location>
        <begin position="242"/>
        <end position="246"/>
    </location>
    <ligand>
        <name>FAD</name>
        <dbReference type="ChEBI" id="CHEBI:57692"/>
    </ligand>
</feature>
<dbReference type="PANTHER" id="PTHR11455:SF9">
    <property type="entry name" value="CRYPTOCHROME CIRCADIAN CLOCK 5 ISOFORM X1"/>
    <property type="match status" value="1"/>
</dbReference>
<dbReference type="OrthoDB" id="9772484at2"/>
<dbReference type="eggNOG" id="COG0415">
    <property type="taxonomic scope" value="Bacteria"/>
</dbReference>
<comment type="catalytic activity">
    <reaction evidence="7">
        <text>cyclobutadipyrimidine (in DNA) = 2 pyrimidine residues (in DNA).</text>
        <dbReference type="EC" id="4.1.99.3"/>
    </reaction>
</comment>
<organism evidence="12 13">
    <name type="scientific">Desulfobacter postgatei 2ac9</name>
    <dbReference type="NCBI Taxonomy" id="879212"/>
    <lineage>
        <taxon>Bacteria</taxon>
        <taxon>Pseudomonadati</taxon>
        <taxon>Thermodesulfobacteriota</taxon>
        <taxon>Desulfobacteria</taxon>
        <taxon>Desulfobacterales</taxon>
        <taxon>Desulfobacteraceae</taxon>
        <taxon>Desulfobacter</taxon>
    </lineage>
</organism>
<dbReference type="GO" id="GO:0009416">
    <property type="term" value="P:response to light stimulus"/>
    <property type="evidence" value="ECO:0007669"/>
    <property type="project" value="TreeGrafter"/>
</dbReference>
<dbReference type="GO" id="GO:0071949">
    <property type="term" value="F:FAD binding"/>
    <property type="evidence" value="ECO:0007669"/>
    <property type="project" value="TreeGrafter"/>
</dbReference>
<dbReference type="STRING" id="879212.DespoDRAFT_03451"/>
<dbReference type="Pfam" id="PF00875">
    <property type="entry name" value="DNA_photolyase"/>
    <property type="match status" value="1"/>
</dbReference>
<feature type="domain" description="Photolyase/cryptochrome alpha/beta" evidence="11">
    <location>
        <begin position="1"/>
        <end position="137"/>
    </location>
</feature>
<dbReference type="Gene3D" id="1.10.579.10">
    <property type="entry name" value="DNA Cyclobutane Dipyrimidine Photolyase, subunit A, domain 3"/>
    <property type="match status" value="1"/>
</dbReference>
<dbReference type="Pfam" id="PF03441">
    <property type="entry name" value="FAD_binding_7"/>
    <property type="match status" value="1"/>
</dbReference>
<keyword evidence="12" id="KW-0456">Lyase</keyword>
<keyword evidence="4 8" id="KW-0285">Flavoprotein</keyword>
<proteinExistence type="inferred from homology"/>
<dbReference type="SUPFAM" id="SSF48173">
    <property type="entry name" value="Cryptochrome/photolyase FAD-binding domain"/>
    <property type="match status" value="1"/>
</dbReference>
<evidence type="ECO:0000313" key="13">
    <source>
        <dbReference type="Proteomes" id="UP000005778"/>
    </source>
</evidence>
<dbReference type="PRINTS" id="PR00147">
    <property type="entry name" value="DNAPHOTLYASE"/>
</dbReference>
<dbReference type="GO" id="GO:0003677">
    <property type="term" value="F:DNA binding"/>
    <property type="evidence" value="ECO:0007669"/>
    <property type="project" value="TreeGrafter"/>
</dbReference>
<dbReference type="GO" id="GO:0003904">
    <property type="term" value="F:deoxyribodipyrimidine photo-lyase activity"/>
    <property type="evidence" value="ECO:0007669"/>
    <property type="project" value="UniProtKB-EC"/>
</dbReference>
<dbReference type="SUPFAM" id="SSF52425">
    <property type="entry name" value="Cryptochrome/photolyase, N-terminal domain"/>
    <property type="match status" value="1"/>
</dbReference>
<evidence type="ECO:0000256" key="6">
    <source>
        <dbReference type="ARBA" id="ARBA00022991"/>
    </source>
</evidence>
<dbReference type="FunFam" id="1.10.579.10:FF:000003">
    <property type="entry name" value="Deoxyribodipyrimidine photo-lyase"/>
    <property type="match status" value="1"/>
</dbReference>
<feature type="binding site" evidence="8">
    <location>
        <begin position="376"/>
        <end position="378"/>
    </location>
    <ligand>
        <name>FAD</name>
        <dbReference type="ChEBI" id="CHEBI:57692"/>
    </ligand>
</feature>
<evidence type="ECO:0000256" key="1">
    <source>
        <dbReference type="ARBA" id="ARBA00001932"/>
    </source>
</evidence>
<dbReference type="InterPro" id="IPR036155">
    <property type="entry name" value="Crypto/Photolyase_N_sf"/>
</dbReference>
<evidence type="ECO:0000256" key="10">
    <source>
        <dbReference type="RuleBase" id="RU004182"/>
    </source>
</evidence>
<reference evidence="12 13" key="2">
    <citation type="submission" date="2012-02" db="EMBL/GenBank/DDBJ databases">
        <title>Improved High-Quality Draft sequence of Desulfobacter postgatei 2ac9.</title>
        <authorList>
            <consortium name="US DOE Joint Genome Institute"/>
            <person name="Lucas S."/>
            <person name="Han J."/>
            <person name="Lapidus A."/>
            <person name="Cheng J.-F."/>
            <person name="Goodwin L."/>
            <person name="Pitluck S."/>
            <person name="Peters L."/>
            <person name="Ovchinnikova G."/>
            <person name="Held B."/>
            <person name="Detter J.C."/>
            <person name="Han C."/>
            <person name="Tapia R."/>
            <person name="Land M."/>
            <person name="Hauser L."/>
            <person name="Kyrpides N."/>
            <person name="Ivanova N."/>
            <person name="Pagani I."/>
            <person name="Orellana R."/>
            <person name="Lovley D."/>
            <person name="Woyke T."/>
        </authorList>
    </citation>
    <scope>NUCLEOTIDE SEQUENCE [LARGE SCALE GENOMIC DNA]</scope>
    <source>
        <strain evidence="12 13">2ac9</strain>
    </source>
</reference>
<dbReference type="PROSITE" id="PS00691">
    <property type="entry name" value="DNA_PHOTOLYASES_1_2"/>
    <property type="match status" value="1"/>
</dbReference>
<name>I5B6V4_9BACT</name>
<feature type="binding site" evidence="8">
    <location>
        <position position="275"/>
    </location>
    <ligand>
        <name>FAD</name>
        <dbReference type="ChEBI" id="CHEBI:57692"/>
    </ligand>
</feature>
<dbReference type="Gene3D" id="1.25.40.80">
    <property type="match status" value="1"/>
</dbReference>
<feature type="site" description="Electron transfer via tryptophanyl radical" evidence="9">
    <location>
        <position position="386"/>
    </location>
</feature>
<dbReference type="EMBL" id="CM001488">
    <property type="protein sequence ID" value="EIM65217.1"/>
    <property type="molecule type" value="Genomic_DNA"/>
</dbReference>
<accession>I5B6V4</accession>
<gene>
    <name evidence="12" type="ORF">DespoDRAFT_03451</name>
</gene>
<evidence type="ECO:0000256" key="4">
    <source>
        <dbReference type="ARBA" id="ARBA00022630"/>
    </source>
</evidence>
<evidence type="ECO:0000256" key="5">
    <source>
        <dbReference type="ARBA" id="ARBA00022827"/>
    </source>
</evidence>
<dbReference type="InterPro" id="IPR014729">
    <property type="entry name" value="Rossmann-like_a/b/a_fold"/>
</dbReference>
<evidence type="ECO:0000256" key="3">
    <source>
        <dbReference type="ARBA" id="ARBA00014046"/>
    </source>
</evidence>
<dbReference type="EC" id="4.1.99.3" evidence="2"/>
<comment type="cofactor">
    <cofactor evidence="8">
        <name>FAD</name>
        <dbReference type="ChEBI" id="CHEBI:57692"/>
    </cofactor>
    <text evidence="8">Binds 1 FAD per subunit.</text>
</comment>
<protein>
    <recommendedName>
        <fullName evidence="3">Deoxyribodipyrimidine photo-lyase</fullName>
        <ecNumber evidence="2">4.1.99.3</ecNumber>
    </recommendedName>
</protein>
<dbReference type="NCBIfam" id="NF007955">
    <property type="entry name" value="PRK10674.1"/>
    <property type="match status" value="1"/>
</dbReference>
<evidence type="ECO:0000256" key="8">
    <source>
        <dbReference type="PIRSR" id="PIRSR602081-1"/>
    </source>
</evidence>
<comment type="similarity">
    <text evidence="10">Belongs to the DNA photolyase family.</text>
</comment>
<feature type="site" description="Electron transfer via tryptophanyl radical" evidence="9">
    <location>
        <position position="363"/>
    </location>
</feature>
<sequence length="471" mass="53263">MQLVWFRRDLRIQDNTALHGAVSFARAHNEAVVAIFTATPDQWAGHDMAPIQADLIYKRLFALQTDLQALNIDLLYTEAKDYDAAARCVAATADRLQVGTLWFNCEYPLNENRRDKLVETLMSIQGGKTQACHDTCLCPPGTVLNRQGAYYKVFTPFARACSEHLQGLVPSLMPLQPVTKAELPSDIQSQILSPEQPFSYPRVSSRAYHVSTKAIQKKLTDFCTGPMNVYDQERDFPAVAGTSGLSPYLAIGAVSSRMCLAGVISAEQSRGGTTWKNELLWRDFYHHLMFFIPDLSRQACFHAWGDRLLWDDNPELLAAWQAGKTGYPIVDAAMRQLNQTGWMHNRLRMIVASFLTKDLHIDWRHGQAYFMRHLVDGDFPANNGGWQWSASTGCDAQPYFRIFNPVSQGKKFDPGGRFVRAWIPELESVPDRYVHCPWTWKGSTQSSAYPLPIVDHAKARLVALQRYSQKK</sequence>
<reference evidence="12 13" key="1">
    <citation type="submission" date="2011-09" db="EMBL/GenBank/DDBJ databases">
        <authorList>
            <consortium name="US DOE Joint Genome Institute (JGI-PGF)"/>
            <person name="Lucas S."/>
            <person name="Han J."/>
            <person name="Lapidus A."/>
            <person name="Cheng J.-F."/>
            <person name="Goodwin L."/>
            <person name="Pitluck S."/>
            <person name="Peters L."/>
            <person name="Land M.L."/>
            <person name="Hauser L."/>
            <person name="Orellana R."/>
            <person name="Lovley D."/>
            <person name="Woyke T.J."/>
        </authorList>
    </citation>
    <scope>NUCLEOTIDE SEQUENCE [LARGE SCALE GENOMIC DNA]</scope>
    <source>
        <strain evidence="12 13">2ac9</strain>
    </source>
</reference>
<dbReference type="PROSITE" id="PS00394">
    <property type="entry name" value="DNA_PHOTOLYASES_1_1"/>
    <property type="match status" value="1"/>
</dbReference>
<dbReference type="Gene3D" id="3.40.50.620">
    <property type="entry name" value="HUPs"/>
    <property type="match status" value="1"/>
</dbReference>
<dbReference type="RefSeq" id="WP_004075171.1">
    <property type="nucleotide sequence ID" value="NZ_CM001488.1"/>
</dbReference>
<keyword evidence="13" id="KW-1185">Reference proteome</keyword>
<dbReference type="PROSITE" id="PS51645">
    <property type="entry name" value="PHR_CRY_ALPHA_BETA"/>
    <property type="match status" value="1"/>
</dbReference>
<dbReference type="InterPro" id="IPR018394">
    <property type="entry name" value="DNA_photolyase_1_CS_C"/>
</dbReference>
<evidence type="ECO:0000256" key="2">
    <source>
        <dbReference type="ARBA" id="ARBA00013149"/>
    </source>
</evidence>
<dbReference type="Proteomes" id="UP000005778">
    <property type="component" value="Chromosome"/>
</dbReference>
<feature type="binding site" evidence="8">
    <location>
        <begin position="278"/>
        <end position="285"/>
    </location>
    <ligand>
        <name>FAD</name>
        <dbReference type="ChEBI" id="CHEBI:57692"/>
    </ligand>
</feature>
<dbReference type="InterPro" id="IPR036134">
    <property type="entry name" value="Crypto/Photolyase_FAD-like_sf"/>
</dbReference>
<dbReference type="AlphaFoldDB" id="I5B6V4"/>
<feature type="site" description="Electron transfer via tryptophanyl radical" evidence="9">
    <location>
        <position position="310"/>
    </location>
</feature>
<dbReference type="HOGENOM" id="CLU_010348_2_2_7"/>
<dbReference type="InterPro" id="IPR002081">
    <property type="entry name" value="Cryptochrome/DNA_photolyase_1"/>
</dbReference>
<keyword evidence="5 8" id="KW-0274">FAD</keyword>
<dbReference type="InterPro" id="IPR005101">
    <property type="entry name" value="Cryptochr/Photolyase_FAD-bd"/>
</dbReference>
<dbReference type="GO" id="GO:0000719">
    <property type="term" value="P:photoreactive repair"/>
    <property type="evidence" value="ECO:0007669"/>
    <property type="project" value="UniProtKB-ARBA"/>
</dbReference>
<evidence type="ECO:0000259" key="11">
    <source>
        <dbReference type="PROSITE" id="PS51645"/>
    </source>
</evidence>
<comment type="cofactor">
    <cofactor evidence="1">
        <name>(6R)-5,10-methylene-5,6,7,8-tetrahydrofolate</name>
        <dbReference type="ChEBI" id="CHEBI:15636"/>
    </cofactor>
</comment>
<feature type="binding site" evidence="8">
    <location>
        <position position="230"/>
    </location>
    <ligand>
        <name>FAD</name>
        <dbReference type="ChEBI" id="CHEBI:57692"/>
    </ligand>
</feature>
<evidence type="ECO:0000256" key="7">
    <source>
        <dbReference type="ARBA" id="ARBA00033999"/>
    </source>
</evidence>
<dbReference type="PANTHER" id="PTHR11455">
    <property type="entry name" value="CRYPTOCHROME"/>
    <property type="match status" value="1"/>
</dbReference>
<evidence type="ECO:0000256" key="9">
    <source>
        <dbReference type="PIRSR" id="PIRSR602081-2"/>
    </source>
</evidence>
<evidence type="ECO:0000313" key="12">
    <source>
        <dbReference type="EMBL" id="EIM65217.1"/>
    </source>
</evidence>
<dbReference type="InterPro" id="IPR006050">
    <property type="entry name" value="DNA_photolyase_N"/>
</dbReference>